<evidence type="ECO:0000256" key="1">
    <source>
        <dbReference type="SAM" id="Phobius"/>
    </source>
</evidence>
<keyword evidence="1" id="KW-0812">Transmembrane</keyword>
<evidence type="ECO:0000313" key="2">
    <source>
        <dbReference type="EMBL" id="SPD11480.1"/>
    </source>
</evidence>
<keyword evidence="1" id="KW-1133">Transmembrane helix</keyword>
<proteinExistence type="predicted"/>
<protein>
    <submittedName>
        <fullName evidence="2">Uncharacterized protein</fullName>
    </submittedName>
</protein>
<gene>
    <name evidence="2" type="ORF">FSB_LOCUS39362</name>
</gene>
<dbReference type="AlphaFoldDB" id="A0A2N9HIF9"/>
<dbReference type="EMBL" id="OIVN01003469">
    <property type="protein sequence ID" value="SPD11480.1"/>
    <property type="molecule type" value="Genomic_DNA"/>
</dbReference>
<organism evidence="2">
    <name type="scientific">Fagus sylvatica</name>
    <name type="common">Beechnut</name>
    <dbReference type="NCBI Taxonomy" id="28930"/>
    <lineage>
        <taxon>Eukaryota</taxon>
        <taxon>Viridiplantae</taxon>
        <taxon>Streptophyta</taxon>
        <taxon>Embryophyta</taxon>
        <taxon>Tracheophyta</taxon>
        <taxon>Spermatophyta</taxon>
        <taxon>Magnoliopsida</taxon>
        <taxon>eudicotyledons</taxon>
        <taxon>Gunneridae</taxon>
        <taxon>Pentapetalae</taxon>
        <taxon>rosids</taxon>
        <taxon>fabids</taxon>
        <taxon>Fagales</taxon>
        <taxon>Fagaceae</taxon>
        <taxon>Fagus</taxon>
    </lineage>
</organism>
<reference evidence="2" key="1">
    <citation type="submission" date="2018-02" db="EMBL/GenBank/DDBJ databases">
        <authorList>
            <person name="Cohen D.B."/>
            <person name="Kent A.D."/>
        </authorList>
    </citation>
    <scope>NUCLEOTIDE SEQUENCE</scope>
</reference>
<sequence length="119" mass="13549">MIRRQRVWDFLPFINLSKLLLVESPKTRIAWHLMPWTIRFDLLSGCTYGNWVSSLLSVWTSPTAAALAIYRTVIKPCVFWLCTMTYVIFAPLYVGLLGALLYNHHGSLPSRMSGSLPSC</sequence>
<accession>A0A2N9HIF9</accession>
<keyword evidence="1" id="KW-0472">Membrane</keyword>
<feature type="transmembrane region" description="Helical" evidence="1">
    <location>
        <begin position="77"/>
        <end position="102"/>
    </location>
</feature>
<name>A0A2N9HIF9_FAGSY</name>